<gene>
    <name evidence="4" type="primary">mqnD</name>
    <name evidence="5" type="ORF">H9804_04540</name>
</gene>
<name>A0A9D2GU00_9BACT</name>
<evidence type="ECO:0000256" key="2">
    <source>
        <dbReference type="ARBA" id="ARBA00022428"/>
    </source>
</evidence>
<organism evidence="5 6">
    <name type="scientific">Candidatus Mucispirillum faecigallinarum</name>
    <dbReference type="NCBI Taxonomy" id="2838699"/>
    <lineage>
        <taxon>Bacteria</taxon>
        <taxon>Pseudomonadati</taxon>
        <taxon>Deferribacterota</taxon>
        <taxon>Deferribacteres</taxon>
        <taxon>Deferribacterales</taxon>
        <taxon>Mucispirillaceae</taxon>
        <taxon>Mucispirillum</taxon>
    </lineage>
</organism>
<sequence length="264" mass="29678">MDKLKLAISTCPNDTFIFGALIRKDINVPFDFDLTMEDIQLCNNMAQEEKQDIVKVSFGVFPLIKDNYKILKCGGALGFGCGPLILSKKYKSIDELKHKKIAVPGENTTAFMVLKRFYPECAENVTVMRFDKIMPAVSSGEVDGGLVIHEGRFTYNQYGLIKVTDLGVEWEKKYNLPIPLGFIALHKKYIHLADVINGTIRKSIDYAYNNKDKALLFCKKYAQDMDNNVMDSHINLYVNEYSKDLSPAIDAFATLIGADSSVFA</sequence>
<keyword evidence="2 4" id="KW-0474">Menaquinone biosynthesis</keyword>
<dbReference type="PANTHER" id="PTHR37167">
    <property type="entry name" value="1,4-DIHYDROXY-6-NAPHTOATE SYNTHASE"/>
    <property type="match status" value="1"/>
</dbReference>
<evidence type="ECO:0000313" key="6">
    <source>
        <dbReference type="Proteomes" id="UP000824176"/>
    </source>
</evidence>
<dbReference type="EC" id="4.1.99.29" evidence="4"/>
<dbReference type="InterPro" id="IPR030869">
    <property type="entry name" value="MqnD"/>
</dbReference>
<feature type="active site" description="Proton acceptor" evidence="4">
    <location>
        <position position="149"/>
    </location>
</feature>
<accession>A0A9D2GU00</accession>
<evidence type="ECO:0000256" key="3">
    <source>
        <dbReference type="ARBA" id="ARBA00023239"/>
    </source>
</evidence>
<dbReference type="GO" id="GO:0009234">
    <property type="term" value="P:menaquinone biosynthetic process"/>
    <property type="evidence" value="ECO:0007669"/>
    <property type="project" value="UniProtKB-UniRule"/>
</dbReference>
<evidence type="ECO:0000256" key="1">
    <source>
        <dbReference type="ARBA" id="ARBA00004863"/>
    </source>
</evidence>
<protein>
    <recommendedName>
        <fullName evidence="4">1,4-dihydroxy-6-naphtoate synthase</fullName>
        <ecNumber evidence="4">4.1.99.29</ecNumber>
    </recommendedName>
    <alternativeName>
        <fullName evidence="4">Menaquinone biosynthetic enzyme MqnD</fullName>
    </alternativeName>
</protein>
<comment type="catalytic activity">
    <reaction evidence="4">
        <text>cyclic dehypoxanthinylfutalosinate = 1,4-dihydroxy-6-naphthoate + dihydroxyacetone</text>
        <dbReference type="Rhea" id="RHEA:33087"/>
        <dbReference type="ChEBI" id="CHEBI:16016"/>
        <dbReference type="ChEBI" id="CHEBI:64254"/>
        <dbReference type="ChEBI" id="CHEBI:64270"/>
        <dbReference type="EC" id="4.1.99.29"/>
    </reaction>
</comment>
<comment type="caution">
    <text evidence="5">The sequence shown here is derived from an EMBL/GenBank/DDBJ whole genome shotgun (WGS) entry which is preliminary data.</text>
</comment>
<keyword evidence="3 4" id="KW-0456">Lyase</keyword>
<reference evidence="5" key="2">
    <citation type="submission" date="2021-04" db="EMBL/GenBank/DDBJ databases">
        <authorList>
            <person name="Gilroy R."/>
        </authorList>
    </citation>
    <scope>NUCLEOTIDE SEQUENCE</scope>
    <source>
        <strain evidence="5">ChiW4-1371</strain>
    </source>
</reference>
<dbReference type="Pfam" id="PF02621">
    <property type="entry name" value="VitK2_biosynth"/>
    <property type="match status" value="1"/>
</dbReference>
<evidence type="ECO:0000313" key="5">
    <source>
        <dbReference type="EMBL" id="HIZ89191.1"/>
    </source>
</evidence>
<comment type="similarity">
    <text evidence="4">Belongs to the MqnA/MqnD family. MqnD subfamily.</text>
</comment>
<reference evidence="5" key="1">
    <citation type="journal article" date="2021" name="PeerJ">
        <title>Extensive microbial diversity within the chicken gut microbiome revealed by metagenomics and culture.</title>
        <authorList>
            <person name="Gilroy R."/>
            <person name="Ravi A."/>
            <person name="Getino M."/>
            <person name="Pursley I."/>
            <person name="Horton D.L."/>
            <person name="Alikhan N.F."/>
            <person name="Baker D."/>
            <person name="Gharbi K."/>
            <person name="Hall N."/>
            <person name="Watson M."/>
            <person name="Adriaenssens E.M."/>
            <person name="Foster-Nyarko E."/>
            <person name="Jarju S."/>
            <person name="Secka A."/>
            <person name="Antonio M."/>
            <person name="Oren A."/>
            <person name="Chaudhuri R.R."/>
            <person name="La Ragione R."/>
            <person name="Hildebrand F."/>
            <person name="Pallen M.J."/>
        </authorList>
    </citation>
    <scope>NUCLEOTIDE SEQUENCE</scope>
    <source>
        <strain evidence="5">ChiW4-1371</strain>
    </source>
</reference>
<proteinExistence type="inferred from homology"/>
<comment type="pathway">
    <text evidence="1 4">Quinol/quinone metabolism; menaquinone biosynthesis.</text>
</comment>
<dbReference type="Proteomes" id="UP000824176">
    <property type="component" value="Unassembled WGS sequence"/>
</dbReference>
<feature type="binding site" evidence="4">
    <location>
        <begin position="55"/>
        <end position="57"/>
    </location>
    <ligand>
        <name>substrate</name>
    </ligand>
</feature>
<evidence type="ECO:0000256" key="4">
    <source>
        <dbReference type="HAMAP-Rule" id="MF_00996"/>
    </source>
</evidence>
<dbReference type="PANTHER" id="PTHR37167:SF1">
    <property type="entry name" value="1,4-DIHYDROXY-6-NAPHTOATE SYNTHASE"/>
    <property type="match status" value="1"/>
</dbReference>
<comment type="function">
    <text evidence="4">Catalyzes the conversion of cyclic dehypoxanthine futalosine (cyclic DHFL) into 1,4-dihydroxy-6-naphthoate, a step in the biosynthesis of menaquinone (MK, vitamin K2).</text>
</comment>
<dbReference type="GO" id="GO:0016830">
    <property type="term" value="F:carbon-carbon lyase activity"/>
    <property type="evidence" value="ECO:0007669"/>
    <property type="project" value="UniProtKB-UniRule"/>
</dbReference>
<dbReference type="CDD" id="cd13635">
    <property type="entry name" value="PBP2_Ttha1568_Mqnd"/>
    <property type="match status" value="1"/>
</dbReference>
<dbReference type="InterPro" id="IPR003773">
    <property type="entry name" value="Menaquinone_biosynth"/>
</dbReference>
<dbReference type="Gene3D" id="3.40.190.10">
    <property type="entry name" value="Periplasmic binding protein-like II"/>
    <property type="match status" value="2"/>
</dbReference>
<dbReference type="EMBL" id="DXAQ01000071">
    <property type="protein sequence ID" value="HIZ89191.1"/>
    <property type="molecule type" value="Genomic_DNA"/>
</dbReference>
<dbReference type="SUPFAM" id="SSF53850">
    <property type="entry name" value="Periplasmic binding protein-like II"/>
    <property type="match status" value="1"/>
</dbReference>
<dbReference type="HAMAP" id="MF_00996">
    <property type="entry name" value="MqnD"/>
    <property type="match status" value="1"/>
</dbReference>
<dbReference type="AlphaFoldDB" id="A0A9D2GU00"/>
<feature type="binding site" evidence="4">
    <location>
        <begin position="109"/>
        <end position="110"/>
    </location>
    <ligand>
        <name>substrate</name>
    </ligand>
</feature>